<dbReference type="OrthoDB" id="52767at2157"/>
<name>A0A1D3L3E6_9EURY</name>
<evidence type="ECO:0000313" key="2">
    <source>
        <dbReference type="Proteomes" id="UP000094707"/>
    </source>
</evidence>
<dbReference type="InterPro" id="IPR001130">
    <property type="entry name" value="TatD-like"/>
</dbReference>
<dbReference type="Gene3D" id="3.20.20.140">
    <property type="entry name" value="Metal-dependent hydrolases"/>
    <property type="match status" value="1"/>
</dbReference>
<dbReference type="AlphaFoldDB" id="A0A1D3L3E6"/>
<proteinExistence type="predicted"/>
<organism evidence="1 2">
    <name type="scientific">Methanobacterium congolense</name>
    <dbReference type="NCBI Taxonomy" id="118062"/>
    <lineage>
        <taxon>Archaea</taxon>
        <taxon>Methanobacteriati</taxon>
        <taxon>Methanobacteriota</taxon>
        <taxon>Methanomada group</taxon>
        <taxon>Methanobacteria</taxon>
        <taxon>Methanobacteriales</taxon>
        <taxon>Methanobacteriaceae</taxon>
        <taxon>Methanobacterium</taxon>
    </lineage>
</organism>
<dbReference type="PANTHER" id="PTHR42206:SF1">
    <property type="entry name" value="METAL-DEPENDENT HYDROLASE"/>
    <property type="match status" value="1"/>
</dbReference>
<dbReference type="Pfam" id="PF01026">
    <property type="entry name" value="TatD_DNase"/>
    <property type="match status" value="1"/>
</dbReference>
<evidence type="ECO:0000313" key="1">
    <source>
        <dbReference type="EMBL" id="SCG86151.1"/>
    </source>
</evidence>
<dbReference type="Proteomes" id="UP000094707">
    <property type="component" value="Chromosome I"/>
</dbReference>
<dbReference type="PATRIC" id="fig|129848.4.peg.1630"/>
<gene>
    <name evidence="1" type="ORF">MCBB_1596</name>
</gene>
<dbReference type="EMBL" id="LT607756">
    <property type="protein sequence ID" value="SCG86151.1"/>
    <property type="molecule type" value="Genomic_DNA"/>
</dbReference>
<accession>A0A1D3L3E6</accession>
<sequence>MEDIPVTDNHIHVDPIHGEGPVAVATKFKRAGGSVMISPNKPTWTVGESCTFKEAMELGIKYVDTINTETDIKAFAVVGAHPAELSRRVKEGLGLEKGEKIMRGALETAQKLVLDGRAVGIGEVGRPHYEVSTEELQVHNRLINYAMELAKDANCPVQLHTETSGPAEFKEFAKMADEAGLKRSQVIKHFSGPMVLDEENHGLTPSLIATRDVVTEGVEKLHLKLSNGKLNFIMETDYMDDLSRPGAVLGPKTVPRRTRELLEKGIITEDEAYRIHVENVERIYHVDLGF</sequence>
<dbReference type="SUPFAM" id="SSF51556">
    <property type="entry name" value="Metallo-dependent hydrolases"/>
    <property type="match status" value="1"/>
</dbReference>
<dbReference type="PANTHER" id="PTHR42206">
    <property type="entry name" value="METAL-DEPENDENT HYDROLASE-RELATED"/>
    <property type="match status" value="1"/>
</dbReference>
<protein>
    <submittedName>
        <fullName evidence="1">Uncharacterized protein</fullName>
    </submittedName>
</protein>
<dbReference type="InterPro" id="IPR032466">
    <property type="entry name" value="Metal_Hydrolase"/>
</dbReference>
<dbReference type="PIRSF" id="PIRSF004961">
    <property type="entry name" value="UCP004961_TatD"/>
    <property type="match status" value="1"/>
</dbReference>
<dbReference type="InterPro" id="IPR011589">
    <property type="entry name" value="UCP004961"/>
</dbReference>
<keyword evidence="2" id="KW-1185">Reference proteome</keyword>
<dbReference type="RefSeq" id="WP_071907238.1">
    <property type="nucleotide sequence ID" value="NZ_LT607756.1"/>
</dbReference>
<dbReference type="KEGG" id="mcub:MCBB_1596"/>
<dbReference type="GeneID" id="30412434"/>
<reference evidence="1 2" key="1">
    <citation type="submission" date="2016-08" db="EMBL/GenBank/DDBJ databases">
        <authorList>
            <person name="Seilhamer J.J."/>
        </authorList>
    </citation>
    <scope>NUCLEOTIDE SEQUENCE [LARGE SCALE GENOMIC DNA]</scope>
    <source>
        <strain evidence="1">Buetzberg</strain>
    </source>
</reference>
<dbReference type="GO" id="GO:0016788">
    <property type="term" value="F:hydrolase activity, acting on ester bonds"/>
    <property type="evidence" value="ECO:0007669"/>
    <property type="project" value="InterPro"/>
</dbReference>
<dbReference type="STRING" id="118062.MCBB_1596"/>